<sequence length="363" mass="36032">MPTLRRYPAALLLLAISARLLLLPAAASALPDPASLEPTLLFPSTGAAAAASQTQPQTPAAGGSTIPAFPEQSEAAASTSVCQLAPSPPLLPAVLASCNADAGGSGSGGALPPRLRCCPALAAWLYAAYAPTALSGPGAGGEPAAAVAASAEAAAVVDMPVLPDDAEECAGAADRALRAAGAALPRPQPRGGSAGGAGNGTAACDVAFCYCGVRLRRPLCPAPEGRMARRLERDCALPGISGCSRCLRALNKLSGKGNATAPAKAREERREDCRVMGLTWLLQRNATRHREAATAVIQALMAADADGRPAPATCALPAGDELPVAVGSSQINGAAAASSSPVAVGRLLLAVLGASLASVSRCF</sequence>
<evidence type="ECO:0000313" key="4">
    <source>
        <dbReference type="Proteomes" id="UP000823388"/>
    </source>
</evidence>
<protein>
    <recommendedName>
        <fullName evidence="5">SPARK domain-containing protein</fullName>
    </recommendedName>
</protein>
<evidence type="ECO:0000256" key="1">
    <source>
        <dbReference type="SAM" id="MobiDB-lite"/>
    </source>
</evidence>
<dbReference type="Proteomes" id="UP000823388">
    <property type="component" value="Chromosome 4K"/>
</dbReference>
<evidence type="ECO:0008006" key="5">
    <source>
        <dbReference type="Google" id="ProtNLM"/>
    </source>
</evidence>
<feature type="signal peptide" evidence="2">
    <location>
        <begin position="1"/>
        <end position="29"/>
    </location>
</feature>
<feature type="chain" id="PRO_5035808304" description="SPARK domain-containing protein" evidence="2">
    <location>
        <begin position="30"/>
        <end position="363"/>
    </location>
</feature>
<evidence type="ECO:0000256" key="2">
    <source>
        <dbReference type="SAM" id="SignalP"/>
    </source>
</evidence>
<feature type="region of interest" description="Disordered" evidence="1">
    <location>
        <begin position="47"/>
        <end position="68"/>
    </location>
</feature>
<evidence type="ECO:0000313" key="3">
    <source>
        <dbReference type="EMBL" id="KAG2610958.1"/>
    </source>
</evidence>
<dbReference type="AlphaFoldDB" id="A0A8T0TMQ3"/>
<dbReference type="PANTHER" id="PTHR34056">
    <property type="entry name" value="GPI-ANCHORED PROTEIN"/>
    <property type="match status" value="1"/>
</dbReference>
<proteinExistence type="predicted"/>
<accession>A0A8T0TMQ3</accession>
<name>A0A8T0TMQ3_PANVG</name>
<dbReference type="InterPro" id="IPR040376">
    <property type="entry name" value="At4g28100-like"/>
</dbReference>
<keyword evidence="2" id="KW-0732">Signal</keyword>
<gene>
    <name evidence="3" type="ORF">PVAP13_4KG222515</name>
</gene>
<dbReference type="PANTHER" id="PTHR34056:SF1">
    <property type="entry name" value="GPI-ANCHORED PROTEIN"/>
    <property type="match status" value="1"/>
</dbReference>
<dbReference type="EMBL" id="CM029043">
    <property type="protein sequence ID" value="KAG2610958.1"/>
    <property type="molecule type" value="Genomic_DNA"/>
</dbReference>
<feature type="compositionally biased region" description="Low complexity" evidence="1">
    <location>
        <begin position="47"/>
        <end position="62"/>
    </location>
</feature>
<comment type="caution">
    <text evidence="3">The sequence shown here is derived from an EMBL/GenBank/DDBJ whole genome shotgun (WGS) entry which is preliminary data.</text>
</comment>
<organism evidence="3 4">
    <name type="scientific">Panicum virgatum</name>
    <name type="common">Blackwell switchgrass</name>
    <dbReference type="NCBI Taxonomy" id="38727"/>
    <lineage>
        <taxon>Eukaryota</taxon>
        <taxon>Viridiplantae</taxon>
        <taxon>Streptophyta</taxon>
        <taxon>Embryophyta</taxon>
        <taxon>Tracheophyta</taxon>
        <taxon>Spermatophyta</taxon>
        <taxon>Magnoliopsida</taxon>
        <taxon>Liliopsida</taxon>
        <taxon>Poales</taxon>
        <taxon>Poaceae</taxon>
        <taxon>PACMAD clade</taxon>
        <taxon>Panicoideae</taxon>
        <taxon>Panicodae</taxon>
        <taxon>Paniceae</taxon>
        <taxon>Panicinae</taxon>
        <taxon>Panicum</taxon>
        <taxon>Panicum sect. Hiantes</taxon>
    </lineage>
</organism>
<keyword evidence="4" id="KW-1185">Reference proteome</keyword>
<reference evidence="3" key="1">
    <citation type="submission" date="2020-05" db="EMBL/GenBank/DDBJ databases">
        <title>WGS assembly of Panicum virgatum.</title>
        <authorList>
            <person name="Lovell J.T."/>
            <person name="Jenkins J."/>
            <person name="Shu S."/>
            <person name="Juenger T.E."/>
            <person name="Schmutz J."/>
        </authorList>
    </citation>
    <scope>NUCLEOTIDE SEQUENCE</scope>
    <source>
        <strain evidence="3">AP13</strain>
    </source>
</reference>